<keyword evidence="6" id="KW-1185">Reference proteome</keyword>
<evidence type="ECO:0000313" key="6">
    <source>
        <dbReference type="Proteomes" id="UP001491310"/>
    </source>
</evidence>
<feature type="compositionally biased region" description="Low complexity" evidence="3">
    <location>
        <begin position="391"/>
        <end position="411"/>
    </location>
</feature>
<dbReference type="InterPro" id="IPR033712">
    <property type="entry name" value="Pumilio_RNA-bd"/>
</dbReference>
<evidence type="ECO:0000259" key="4">
    <source>
        <dbReference type="PROSITE" id="PS50303"/>
    </source>
</evidence>
<evidence type="ECO:0000313" key="5">
    <source>
        <dbReference type="EMBL" id="KAK9904800.1"/>
    </source>
</evidence>
<feature type="domain" description="PUM-HD" evidence="4">
    <location>
        <begin position="498"/>
        <end position="925"/>
    </location>
</feature>
<dbReference type="PANTHER" id="PTHR12537:SF12">
    <property type="entry name" value="MATERNAL PROTEIN PUMILIO"/>
    <property type="match status" value="1"/>
</dbReference>
<dbReference type="InterPro" id="IPR001313">
    <property type="entry name" value="Pumilio_RNA-bd_rpt"/>
</dbReference>
<dbReference type="Gene3D" id="1.25.10.10">
    <property type="entry name" value="Leucine-rich Repeat Variant"/>
    <property type="match status" value="1"/>
</dbReference>
<dbReference type="SMART" id="SM00025">
    <property type="entry name" value="Pumilio"/>
    <property type="match status" value="8"/>
</dbReference>
<dbReference type="Pfam" id="PF00806">
    <property type="entry name" value="PUF"/>
    <property type="match status" value="8"/>
</dbReference>
<organism evidence="5 6">
    <name type="scientific">Coccomyxa subellipsoidea</name>
    <dbReference type="NCBI Taxonomy" id="248742"/>
    <lineage>
        <taxon>Eukaryota</taxon>
        <taxon>Viridiplantae</taxon>
        <taxon>Chlorophyta</taxon>
        <taxon>core chlorophytes</taxon>
        <taxon>Trebouxiophyceae</taxon>
        <taxon>Trebouxiophyceae incertae sedis</taxon>
        <taxon>Coccomyxaceae</taxon>
        <taxon>Coccomyxa</taxon>
    </lineage>
</organism>
<sequence length="986" mass="107732">MDDSLRHWKGTEAEERNAVEGAPPRSCRGVAVRRAGVEEVNRDKRQGTKEASGRTCSRAKAARQGGRFRLEDSCQAGGSSPRHQGDPIKKSNEALLAEEIHPLVQGMPEGRRTALSNGFYGDLDLSGAPDDNVKVPSRGVQDFAGGPEEPISPESNHTGDSDGTGDSYVKVDSPEQDSPGRQAGPPRRQQQQLASRHSSFPGYTGRHGTYGFPQAPPFVPGTQQYSQGHGQHGSRHPSSNGGHAHHQTYNAEPLGPQSHGMTVMYPQQFGGAAQHYHQGVMMPHGAYPPHVAYMVQPAGTVPWPGHYDSTTHLQGTMRPNTAPVSANTPMMQYYSPHDVMANSYYPQVAPVQQMSPEGGTYYYPSYEPTMQAHIYDSFGNRRSSIDRVSRQAAKAQYQPPSAPSASSIPSQLGFKTAPSAAATGEGPRDKPGQRRQNSPPLRAETDRDPRVGHRRQSSLPGPIMKDRLQIQKGGEAASRRHRRTRSNEESKVQHEIGLAASTLEAIKTNRGNQYHLKDIVGSVYELCKDQFGSRFIQMKVETATPEEVACAFNEVCVSKDTTQALMNDVFGNYVVQKFLDYGTDEQKARMATMIQGSVKVLSLQVYGCRVIQKAIEVLNLALKTGIVAELKGQVIECVADQNGNHVIQKCIECITPSEPIADLLEELANGPGGSAAAQRRLSVLANKPVLSAGIVPLARHPYGCRVVQRILEKCTLTDYKHRLVETVTENALELSKDTYGNYVIQHSLAYGTFDQKVEIIHRLQSHIVELSTHKFASNVVEKCLEYGTRAQRCRLVSTMLGDGSGLDAAEADQLLQTMTKDQYGNYVVQKTLEHIKERDLVFKLPDAAQLAFGKKYDCSIELVFVAKLLGTSPKDNCLMSLLAITGAVCTDDEREVLLAKIRDFLTSLKKQQYGKHIVMRIDKLLQNAATWVAQRKAAGEAEGDAETGSPQSRDVHDAFQELALAPETPENSGGPGEGTVSAAARD</sequence>
<dbReference type="InterPro" id="IPR016024">
    <property type="entry name" value="ARM-type_fold"/>
</dbReference>
<dbReference type="InterPro" id="IPR033133">
    <property type="entry name" value="PUM-HD"/>
</dbReference>
<evidence type="ECO:0000256" key="3">
    <source>
        <dbReference type="SAM" id="MobiDB-lite"/>
    </source>
</evidence>
<dbReference type="PROSITE" id="PS50302">
    <property type="entry name" value="PUM"/>
    <property type="match status" value="7"/>
</dbReference>
<feature type="repeat" description="Pumilio" evidence="2">
    <location>
        <begin position="762"/>
        <end position="797"/>
    </location>
</feature>
<feature type="compositionally biased region" description="Basic and acidic residues" evidence="3">
    <location>
        <begin position="35"/>
        <end position="52"/>
    </location>
</feature>
<dbReference type="SUPFAM" id="SSF48371">
    <property type="entry name" value="ARM repeat"/>
    <property type="match status" value="1"/>
</dbReference>
<evidence type="ECO:0000256" key="2">
    <source>
        <dbReference type="PROSITE-ProRule" id="PRU00317"/>
    </source>
</evidence>
<comment type="caution">
    <text evidence="5">The sequence shown here is derived from an EMBL/GenBank/DDBJ whole genome shotgun (WGS) entry which is preliminary data.</text>
</comment>
<feature type="repeat" description="Pumilio" evidence="2">
    <location>
        <begin position="810"/>
        <end position="846"/>
    </location>
</feature>
<dbReference type="Proteomes" id="UP001491310">
    <property type="component" value="Unassembled WGS sequence"/>
</dbReference>
<name>A0ABR2YG86_9CHLO</name>
<evidence type="ECO:0000256" key="1">
    <source>
        <dbReference type="ARBA" id="ARBA00022737"/>
    </source>
</evidence>
<feature type="repeat" description="Pumilio" evidence="2">
    <location>
        <begin position="554"/>
        <end position="595"/>
    </location>
</feature>
<feature type="repeat" description="Pumilio" evidence="2">
    <location>
        <begin position="688"/>
        <end position="725"/>
    </location>
</feature>
<feature type="region of interest" description="Disordered" evidence="3">
    <location>
        <begin position="938"/>
        <end position="986"/>
    </location>
</feature>
<reference evidence="5 6" key="1">
    <citation type="journal article" date="2024" name="Nat. Commun.">
        <title>Phylogenomics reveals the evolutionary origins of lichenization in chlorophyte algae.</title>
        <authorList>
            <person name="Puginier C."/>
            <person name="Libourel C."/>
            <person name="Otte J."/>
            <person name="Skaloud P."/>
            <person name="Haon M."/>
            <person name="Grisel S."/>
            <person name="Petersen M."/>
            <person name="Berrin J.G."/>
            <person name="Delaux P.M."/>
            <person name="Dal Grande F."/>
            <person name="Keller J."/>
        </authorList>
    </citation>
    <scope>NUCLEOTIDE SEQUENCE [LARGE SCALE GENOMIC DNA]</scope>
    <source>
        <strain evidence="5 6">SAG 216-7</strain>
    </source>
</reference>
<dbReference type="CDD" id="cd07920">
    <property type="entry name" value="Pumilio"/>
    <property type="match status" value="1"/>
</dbReference>
<proteinExistence type="predicted"/>
<feature type="compositionally biased region" description="Basic and acidic residues" evidence="3">
    <location>
        <begin position="83"/>
        <end position="92"/>
    </location>
</feature>
<keyword evidence="1" id="KW-0677">Repeat</keyword>
<feature type="region of interest" description="Disordered" evidence="3">
    <location>
        <begin position="383"/>
        <end position="493"/>
    </location>
</feature>
<dbReference type="InterPro" id="IPR011989">
    <property type="entry name" value="ARM-like"/>
</dbReference>
<dbReference type="PANTHER" id="PTHR12537">
    <property type="entry name" value="RNA BINDING PROTEIN PUMILIO-RELATED"/>
    <property type="match status" value="1"/>
</dbReference>
<protein>
    <recommendedName>
        <fullName evidence="4">PUM-HD domain-containing protein</fullName>
    </recommendedName>
</protein>
<dbReference type="PROSITE" id="PS50303">
    <property type="entry name" value="PUM_HD"/>
    <property type="match status" value="1"/>
</dbReference>
<feature type="region of interest" description="Disordered" evidence="3">
    <location>
        <begin position="1"/>
        <end position="262"/>
    </location>
</feature>
<gene>
    <name evidence="5" type="ORF">WJX75_002758</name>
</gene>
<accession>A0ABR2YG86</accession>
<feature type="repeat" description="Pumilio" evidence="2">
    <location>
        <begin position="726"/>
        <end position="761"/>
    </location>
</feature>
<feature type="compositionally biased region" description="Low complexity" evidence="3">
    <location>
        <begin position="179"/>
        <end position="192"/>
    </location>
</feature>
<feature type="repeat" description="Pumilio" evidence="2">
    <location>
        <begin position="629"/>
        <end position="665"/>
    </location>
</feature>
<feature type="repeat" description="Pumilio" evidence="2">
    <location>
        <begin position="518"/>
        <end position="553"/>
    </location>
</feature>
<dbReference type="EMBL" id="JALJOT010000012">
    <property type="protein sequence ID" value="KAK9904800.1"/>
    <property type="molecule type" value="Genomic_DNA"/>
</dbReference>
<feature type="compositionally biased region" description="Basic and acidic residues" evidence="3">
    <location>
        <begin position="1"/>
        <end position="18"/>
    </location>
</feature>